<dbReference type="PROSITE" id="PS00523">
    <property type="entry name" value="SULFATASE_1"/>
    <property type="match status" value="1"/>
</dbReference>
<keyword evidence="3" id="KW-0378">Hydrolase</keyword>
<proteinExistence type="inferred from homology"/>
<dbReference type="SUPFAM" id="SSF53649">
    <property type="entry name" value="Alkaline phosphatase-like"/>
    <property type="match status" value="1"/>
</dbReference>
<feature type="domain" description="Sulfatase N-terminal" evidence="7">
    <location>
        <begin position="59"/>
        <end position="386"/>
    </location>
</feature>
<dbReference type="PANTHER" id="PTHR10342:SF274">
    <property type="entry name" value="ARYLSULFATASE B"/>
    <property type="match status" value="1"/>
</dbReference>
<evidence type="ECO:0000256" key="4">
    <source>
        <dbReference type="ARBA" id="ARBA00022837"/>
    </source>
</evidence>
<dbReference type="InterPro" id="IPR000917">
    <property type="entry name" value="Sulfatase_N"/>
</dbReference>
<evidence type="ECO:0000259" key="7">
    <source>
        <dbReference type="Pfam" id="PF00884"/>
    </source>
</evidence>
<dbReference type="AlphaFoldDB" id="W7TRV2"/>
<sequence length="586" mass="65089">MLSFLIGIRPYMSRRDFTVIAFTFACVTVLLDSHELQSATEASRAKLNIAQQVDHDTPPNIIYILADDLGWNDVGWMNRNNENVIKTPNLDHLCREGVNLKSFYTQSVCTPTRAALLTGKYTIHLGLQHSIIQSGHPSGLGTEHETLAEALKKRGYATHMVGKWHLGYYLKKFQPLQRGFDTFKGMLTGAEYYFSHVARCEFPFYDFKGSTSGWGLDWFDQETPVFEDQGLYSTDVMTQRAVEIISSHGLNKSNQPLFLYLSYQAVHGRLQAPQGDIDRFAHVADEERRTYAAMVWKLDEGVGNVTRALREAGLYENSVTVFTTDNGGHPAFGGNNWPLRGQKGTYWEGGIRGTAFVHSPLLEEKGVERFNLMHVVDWFPTLLGLVDRAHEKQEKPSGFAPSVGNSSGSPGLGGDRNSSVDGIDQWAAISRGALPPRYELLHTIDPMGMDSGDPLTGTKQAAIRRGPWKLLLGAPGQNVNQDKWIPPPDWSGQGQEDVLAKIYGGKCEICRFTQENITTGVCLFNIEKDPQERCNLASTELAVVADLLARLEAYNATAVPVQYPGPDDRCDPAQLGHFFGAWGEEN</sequence>
<evidence type="ECO:0000256" key="3">
    <source>
        <dbReference type="ARBA" id="ARBA00022801"/>
    </source>
</evidence>
<dbReference type="Pfam" id="PF00884">
    <property type="entry name" value="Sulfatase"/>
    <property type="match status" value="1"/>
</dbReference>
<gene>
    <name evidence="8" type="ORF">Naga_100025g19</name>
</gene>
<dbReference type="OrthoDB" id="408574at2759"/>
<comment type="similarity">
    <text evidence="1">Belongs to the sulfatase family.</text>
</comment>
<dbReference type="InterPro" id="IPR047115">
    <property type="entry name" value="ARSB"/>
</dbReference>
<accession>W7TRV2</accession>
<name>W7TRV2_9STRA</name>
<keyword evidence="2" id="KW-0479">Metal-binding</keyword>
<dbReference type="InterPro" id="IPR024607">
    <property type="entry name" value="Sulfatase_CS"/>
</dbReference>
<evidence type="ECO:0000313" key="8">
    <source>
        <dbReference type="EMBL" id="EWM26258.1"/>
    </source>
</evidence>
<reference evidence="8 9" key="1">
    <citation type="journal article" date="2014" name="Mol. Plant">
        <title>Chromosome Scale Genome Assembly and Transcriptome Profiling of Nannochloropsis gaditana in Nitrogen Depletion.</title>
        <authorList>
            <person name="Corteggiani Carpinelli E."/>
            <person name="Telatin A."/>
            <person name="Vitulo N."/>
            <person name="Forcato C."/>
            <person name="D'Angelo M."/>
            <person name="Schiavon R."/>
            <person name="Vezzi A."/>
            <person name="Giacometti G.M."/>
            <person name="Morosinotto T."/>
            <person name="Valle G."/>
        </authorList>
    </citation>
    <scope>NUCLEOTIDE SEQUENCE [LARGE SCALE GENOMIC DNA]</scope>
    <source>
        <strain evidence="8 9">B-31</strain>
    </source>
</reference>
<dbReference type="PROSITE" id="PS00149">
    <property type="entry name" value="SULFATASE_2"/>
    <property type="match status" value="1"/>
</dbReference>
<dbReference type="GO" id="GO:0008484">
    <property type="term" value="F:sulfuric ester hydrolase activity"/>
    <property type="evidence" value="ECO:0007669"/>
    <property type="project" value="InterPro"/>
</dbReference>
<keyword evidence="4" id="KW-0106">Calcium</keyword>
<evidence type="ECO:0000313" key="9">
    <source>
        <dbReference type="Proteomes" id="UP000019335"/>
    </source>
</evidence>
<keyword evidence="5" id="KW-0325">Glycoprotein</keyword>
<dbReference type="Gene3D" id="3.40.720.10">
    <property type="entry name" value="Alkaline Phosphatase, subunit A"/>
    <property type="match status" value="1"/>
</dbReference>
<organism evidence="8 9">
    <name type="scientific">Nannochloropsis gaditana</name>
    <dbReference type="NCBI Taxonomy" id="72520"/>
    <lineage>
        <taxon>Eukaryota</taxon>
        <taxon>Sar</taxon>
        <taxon>Stramenopiles</taxon>
        <taxon>Ochrophyta</taxon>
        <taxon>Eustigmatophyceae</taxon>
        <taxon>Eustigmatales</taxon>
        <taxon>Monodopsidaceae</taxon>
        <taxon>Nannochloropsis</taxon>
    </lineage>
</organism>
<evidence type="ECO:0000256" key="5">
    <source>
        <dbReference type="ARBA" id="ARBA00023180"/>
    </source>
</evidence>
<evidence type="ECO:0000256" key="2">
    <source>
        <dbReference type="ARBA" id="ARBA00022723"/>
    </source>
</evidence>
<evidence type="ECO:0000256" key="1">
    <source>
        <dbReference type="ARBA" id="ARBA00008779"/>
    </source>
</evidence>
<evidence type="ECO:0000256" key="6">
    <source>
        <dbReference type="SAM" id="MobiDB-lite"/>
    </source>
</evidence>
<comment type="caution">
    <text evidence="8">The sequence shown here is derived from an EMBL/GenBank/DDBJ whole genome shotgun (WGS) entry which is preliminary data.</text>
</comment>
<dbReference type="Gene3D" id="3.30.1120.10">
    <property type="match status" value="1"/>
</dbReference>
<protein>
    <submittedName>
        <fullName evidence="8">Arylsulfatase j</fullName>
    </submittedName>
</protein>
<keyword evidence="9" id="KW-1185">Reference proteome</keyword>
<feature type="region of interest" description="Disordered" evidence="6">
    <location>
        <begin position="393"/>
        <end position="418"/>
    </location>
</feature>
<dbReference type="InterPro" id="IPR017850">
    <property type="entry name" value="Alkaline_phosphatase_core_sf"/>
</dbReference>
<dbReference type="EMBL" id="AZIL01000698">
    <property type="protein sequence ID" value="EWM26258.1"/>
    <property type="molecule type" value="Genomic_DNA"/>
</dbReference>
<dbReference type="PANTHER" id="PTHR10342">
    <property type="entry name" value="ARYLSULFATASE"/>
    <property type="match status" value="1"/>
</dbReference>
<dbReference type="CDD" id="cd16029">
    <property type="entry name" value="4-S"/>
    <property type="match status" value="1"/>
</dbReference>
<dbReference type="Proteomes" id="UP000019335">
    <property type="component" value="Chromosome 9"/>
</dbReference>
<dbReference type="GO" id="GO:0046872">
    <property type="term" value="F:metal ion binding"/>
    <property type="evidence" value="ECO:0007669"/>
    <property type="project" value="UniProtKB-KW"/>
</dbReference>